<protein>
    <submittedName>
        <fullName evidence="1">Uncharacterized protein</fullName>
    </submittedName>
</protein>
<sequence>MIEVRVLSDVTGDGRSSKKSRKLLHISGGLATLTIGGVNHIWRHNFEVTDWLIHSLIYTNVCRKHLVAGFVN</sequence>
<keyword evidence="2" id="KW-1185">Reference proteome</keyword>
<organism evidence="1 2">
    <name type="scientific">Molorchus minor</name>
    <dbReference type="NCBI Taxonomy" id="1323400"/>
    <lineage>
        <taxon>Eukaryota</taxon>
        <taxon>Metazoa</taxon>
        <taxon>Ecdysozoa</taxon>
        <taxon>Arthropoda</taxon>
        <taxon>Hexapoda</taxon>
        <taxon>Insecta</taxon>
        <taxon>Pterygota</taxon>
        <taxon>Neoptera</taxon>
        <taxon>Endopterygota</taxon>
        <taxon>Coleoptera</taxon>
        <taxon>Polyphaga</taxon>
        <taxon>Cucujiformia</taxon>
        <taxon>Chrysomeloidea</taxon>
        <taxon>Cerambycidae</taxon>
        <taxon>Lamiinae</taxon>
        <taxon>Monochamini</taxon>
        <taxon>Molorchus</taxon>
    </lineage>
</organism>
<gene>
    <name evidence="1" type="ORF">NQ317_000789</name>
</gene>
<evidence type="ECO:0000313" key="1">
    <source>
        <dbReference type="EMBL" id="KAJ8972955.1"/>
    </source>
</evidence>
<dbReference type="EMBL" id="JAPWTJ010001268">
    <property type="protein sequence ID" value="KAJ8972955.1"/>
    <property type="molecule type" value="Genomic_DNA"/>
</dbReference>
<accession>A0ABQ9J4F5</accession>
<dbReference type="Proteomes" id="UP001162164">
    <property type="component" value="Unassembled WGS sequence"/>
</dbReference>
<evidence type="ECO:0000313" key="2">
    <source>
        <dbReference type="Proteomes" id="UP001162164"/>
    </source>
</evidence>
<name>A0ABQ9J4F5_9CUCU</name>
<proteinExistence type="predicted"/>
<comment type="caution">
    <text evidence="1">The sequence shown here is derived from an EMBL/GenBank/DDBJ whole genome shotgun (WGS) entry which is preliminary data.</text>
</comment>
<reference evidence="1" key="1">
    <citation type="journal article" date="2023" name="Insect Mol. Biol.">
        <title>Genome sequencing provides insights into the evolution of gene families encoding plant cell wall-degrading enzymes in longhorned beetles.</title>
        <authorList>
            <person name="Shin N.R."/>
            <person name="Okamura Y."/>
            <person name="Kirsch R."/>
            <person name="Pauchet Y."/>
        </authorList>
    </citation>
    <scope>NUCLEOTIDE SEQUENCE</scope>
    <source>
        <strain evidence="1">MMC_N1</strain>
    </source>
</reference>